<dbReference type="PANTHER" id="PTHR43698">
    <property type="entry name" value="RIBD C-TERMINAL DOMAIN CONTAINING PROTEIN"/>
    <property type="match status" value="1"/>
</dbReference>
<dbReference type="Pfam" id="PF07883">
    <property type="entry name" value="Cupin_2"/>
    <property type="match status" value="1"/>
</dbReference>
<dbReference type="InterPro" id="IPR013096">
    <property type="entry name" value="Cupin_2"/>
</dbReference>
<reference evidence="2" key="1">
    <citation type="submission" date="2020-10" db="EMBL/GenBank/DDBJ databases">
        <title>Ca. Dormibacterota MAGs.</title>
        <authorList>
            <person name="Montgomery K."/>
        </authorList>
    </citation>
    <scope>NUCLEOTIDE SEQUENCE [LARGE SCALE GENOMIC DNA]</scope>
    <source>
        <strain evidence="2">SC8812_S17_10</strain>
    </source>
</reference>
<dbReference type="SUPFAM" id="SSF51182">
    <property type="entry name" value="RmlC-like cupins"/>
    <property type="match status" value="1"/>
</dbReference>
<dbReference type="RefSeq" id="WP_338203003.1">
    <property type="nucleotide sequence ID" value="NZ_JAEKNR010000155.1"/>
</dbReference>
<evidence type="ECO:0000259" key="1">
    <source>
        <dbReference type="Pfam" id="PF07883"/>
    </source>
</evidence>
<dbReference type="Proteomes" id="UP000612893">
    <property type="component" value="Unassembled WGS sequence"/>
</dbReference>
<dbReference type="PANTHER" id="PTHR43698:SF1">
    <property type="entry name" value="BLL4564 PROTEIN"/>
    <property type="match status" value="1"/>
</dbReference>
<dbReference type="EMBL" id="JAEKNR010000155">
    <property type="protein sequence ID" value="MBJ7599493.1"/>
    <property type="molecule type" value="Genomic_DNA"/>
</dbReference>
<dbReference type="Gene3D" id="2.60.120.10">
    <property type="entry name" value="Jelly Rolls"/>
    <property type="match status" value="1"/>
</dbReference>
<sequence length="148" mass="16120">MRLTTRADSMLMRPQSEPDRFTGEAGFRVLHVSTWGSSASESPARQSGRRGEGTWNSFAANVSMVRYETGVRTHWHSHSGGQVLYIVEGEGWVQSRGDEAHSVGPGDAVSFAPGEVHWHGAKVGRTLAHVTFTMGRPTWFEEAAAPPG</sequence>
<evidence type="ECO:0000313" key="2">
    <source>
        <dbReference type="EMBL" id="MBJ7599493.1"/>
    </source>
</evidence>
<comment type="caution">
    <text evidence="2">The sequence shown here is derived from an EMBL/GenBank/DDBJ whole genome shotgun (WGS) entry which is preliminary data.</text>
</comment>
<dbReference type="AlphaFoldDB" id="A0A934N9Y8"/>
<gene>
    <name evidence="2" type="ORF">JF922_15620</name>
</gene>
<dbReference type="InterPro" id="IPR014710">
    <property type="entry name" value="RmlC-like_jellyroll"/>
</dbReference>
<evidence type="ECO:0000313" key="3">
    <source>
        <dbReference type="Proteomes" id="UP000612893"/>
    </source>
</evidence>
<organism evidence="2 3">
    <name type="scientific">Candidatus Nephthysia bennettiae</name>
    <dbReference type="NCBI Taxonomy" id="3127016"/>
    <lineage>
        <taxon>Bacteria</taxon>
        <taxon>Bacillati</taxon>
        <taxon>Candidatus Dormiibacterota</taxon>
        <taxon>Candidatus Dormibacteria</taxon>
        <taxon>Candidatus Dormibacterales</taxon>
        <taxon>Candidatus Dormibacteraceae</taxon>
        <taxon>Candidatus Nephthysia</taxon>
    </lineage>
</organism>
<accession>A0A934N9Y8</accession>
<name>A0A934N9Y8_9BACT</name>
<proteinExistence type="predicted"/>
<protein>
    <submittedName>
        <fullName evidence="2">Cupin domain-containing protein</fullName>
    </submittedName>
</protein>
<feature type="domain" description="Cupin type-2" evidence="1">
    <location>
        <begin position="64"/>
        <end position="121"/>
    </location>
</feature>
<dbReference type="InterPro" id="IPR011051">
    <property type="entry name" value="RmlC_Cupin_sf"/>
</dbReference>
<keyword evidence="3" id="KW-1185">Reference proteome</keyword>